<comment type="caution">
    <text evidence="3">The sequence shown here is derived from an EMBL/GenBank/DDBJ whole genome shotgun (WGS) entry which is preliminary data.</text>
</comment>
<dbReference type="PROSITE" id="PS51257">
    <property type="entry name" value="PROKAR_LIPOPROTEIN"/>
    <property type="match status" value="1"/>
</dbReference>
<sequence>MRLTPRSTLSAAALAVASLTLAACGADATSEASTDLAHEADGDMVVTYNSPAEWANFGEVLSEFSDLAGIAAPNDPKNSGQALAALQTESAAPVADVVYVGIAFANQLVEADLLQPYTPAGAENLDDSNKSPDELWHTVHSGTVAFLVNTDALGDVPVPQSWEDLLDPQYEGMVSYLDPAQAAVGYSVATAANEALGGDLDDWEPGLDYLSKLADNGATTPAQTATASLAQGEIPILIDADFNGYNLQQEGSNIEVVIPEEGSLEIPYVVGLVKDAPHPNNGRNLLDFYFSDAGQKLFSEGFMRPAGEPFPEDVADDVLPATEYERVVTVDYATMGEVQSDFVAEYDQRVR</sequence>
<evidence type="ECO:0000313" key="4">
    <source>
        <dbReference type="Proteomes" id="UP000282515"/>
    </source>
</evidence>
<name>A0A3L8PNQ3_9ACTN</name>
<dbReference type="GO" id="GO:0030975">
    <property type="term" value="F:thiamine binding"/>
    <property type="evidence" value="ECO:0007669"/>
    <property type="project" value="TreeGrafter"/>
</dbReference>
<dbReference type="GO" id="GO:0030976">
    <property type="term" value="F:thiamine pyrophosphate binding"/>
    <property type="evidence" value="ECO:0007669"/>
    <property type="project" value="TreeGrafter"/>
</dbReference>
<dbReference type="Pfam" id="PF13343">
    <property type="entry name" value="SBP_bac_6"/>
    <property type="match status" value="1"/>
</dbReference>
<dbReference type="SUPFAM" id="SSF53850">
    <property type="entry name" value="Periplasmic binding protein-like II"/>
    <property type="match status" value="1"/>
</dbReference>
<keyword evidence="1 2" id="KW-0732">Signal</keyword>
<feature type="chain" id="PRO_5039728387" evidence="2">
    <location>
        <begin position="23"/>
        <end position="351"/>
    </location>
</feature>
<dbReference type="AlphaFoldDB" id="A0A3L8PNQ3"/>
<dbReference type="GO" id="GO:0015888">
    <property type="term" value="P:thiamine transport"/>
    <property type="evidence" value="ECO:0007669"/>
    <property type="project" value="TreeGrafter"/>
</dbReference>
<dbReference type="EMBL" id="RDBF01000002">
    <property type="protein sequence ID" value="RLV57037.1"/>
    <property type="molecule type" value="Genomic_DNA"/>
</dbReference>
<evidence type="ECO:0000256" key="2">
    <source>
        <dbReference type="SAM" id="SignalP"/>
    </source>
</evidence>
<dbReference type="Gene3D" id="3.40.190.10">
    <property type="entry name" value="Periplasmic binding protein-like II"/>
    <property type="match status" value="2"/>
</dbReference>
<accession>A0A3L8PNQ3</accession>
<dbReference type="GO" id="GO:0030288">
    <property type="term" value="C:outer membrane-bounded periplasmic space"/>
    <property type="evidence" value="ECO:0007669"/>
    <property type="project" value="TreeGrafter"/>
</dbReference>
<proteinExistence type="predicted"/>
<evidence type="ECO:0000256" key="1">
    <source>
        <dbReference type="ARBA" id="ARBA00022729"/>
    </source>
</evidence>
<dbReference type="OrthoDB" id="366726at2"/>
<feature type="signal peptide" evidence="2">
    <location>
        <begin position="1"/>
        <end position="22"/>
    </location>
</feature>
<keyword evidence="4" id="KW-1185">Reference proteome</keyword>
<dbReference type="PANTHER" id="PTHR30006:SF2">
    <property type="entry name" value="ABC TRANSPORTER SUBSTRATE-BINDING PROTEIN"/>
    <property type="match status" value="1"/>
</dbReference>
<organism evidence="3 4">
    <name type="scientific">Aeromicrobium phragmitis</name>
    <dbReference type="NCBI Taxonomy" id="2478914"/>
    <lineage>
        <taxon>Bacteria</taxon>
        <taxon>Bacillati</taxon>
        <taxon>Actinomycetota</taxon>
        <taxon>Actinomycetes</taxon>
        <taxon>Propionibacteriales</taxon>
        <taxon>Nocardioidaceae</taxon>
        <taxon>Aeromicrobium</taxon>
    </lineage>
</organism>
<dbReference type="PANTHER" id="PTHR30006">
    <property type="entry name" value="THIAMINE-BINDING PERIPLASMIC PROTEIN-RELATED"/>
    <property type="match status" value="1"/>
</dbReference>
<reference evidence="3 4" key="1">
    <citation type="submission" date="2018-10" db="EMBL/GenBank/DDBJ databases">
        <title>Aeromicrobium sp. 9W16Y-2 whole genome shotgun sequence.</title>
        <authorList>
            <person name="Li F."/>
        </authorList>
    </citation>
    <scope>NUCLEOTIDE SEQUENCE [LARGE SCALE GENOMIC DNA]</scope>
    <source>
        <strain evidence="3 4">9W16Y-2</strain>
    </source>
</reference>
<gene>
    <name evidence="3" type="ORF">D9V41_04560</name>
</gene>
<evidence type="ECO:0000313" key="3">
    <source>
        <dbReference type="EMBL" id="RLV57037.1"/>
    </source>
</evidence>
<dbReference type="Proteomes" id="UP000282515">
    <property type="component" value="Unassembled WGS sequence"/>
</dbReference>
<protein>
    <submittedName>
        <fullName evidence="3">Extracellular solute-binding protein</fullName>
    </submittedName>
</protein>
<dbReference type="RefSeq" id="WP_121793338.1">
    <property type="nucleotide sequence ID" value="NZ_RDBF01000002.1"/>
</dbReference>